<dbReference type="AlphaFoldDB" id="A0A0F8Y100"/>
<proteinExistence type="predicted"/>
<comment type="caution">
    <text evidence="2">The sequence shown here is derived from an EMBL/GenBank/DDBJ whole genome shotgun (WGS) entry which is preliminary data.</text>
</comment>
<evidence type="ECO:0000256" key="1">
    <source>
        <dbReference type="SAM" id="MobiDB-lite"/>
    </source>
</evidence>
<feature type="region of interest" description="Disordered" evidence="1">
    <location>
        <begin position="57"/>
        <end position="76"/>
    </location>
</feature>
<gene>
    <name evidence="2" type="ORF">LCGC14_3150880</name>
</gene>
<organism evidence="2">
    <name type="scientific">marine sediment metagenome</name>
    <dbReference type="NCBI Taxonomy" id="412755"/>
    <lineage>
        <taxon>unclassified sequences</taxon>
        <taxon>metagenomes</taxon>
        <taxon>ecological metagenomes</taxon>
    </lineage>
</organism>
<name>A0A0F8Y100_9ZZZZ</name>
<accession>A0A0F8Y100</accession>
<reference evidence="2" key="1">
    <citation type="journal article" date="2015" name="Nature">
        <title>Complex archaea that bridge the gap between prokaryotes and eukaryotes.</title>
        <authorList>
            <person name="Spang A."/>
            <person name="Saw J.H."/>
            <person name="Jorgensen S.L."/>
            <person name="Zaremba-Niedzwiedzka K."/>
            <person name="Martijn J."/>
            <person name="Lind A.E."/>
            <person name="van Eijk R."/>
            <person name="Schleper C."/>
            <person name="Guy L."/>
            <person name="Ettema T.J."/>
        </authorList>
    </citation>
    <scope>NUCLEOTIDE SEQUENCE</scope>
</reference>
<evidence type="ECO:0000313" key="2">
    <source>
        <dbReference type="EMBL" id="KKK47864.1"/>
    </source>
</evidence>
<sequence>MENEDFVFQVLSPDKKPVISIGMTRDAVVRLKDAVIKTLERALEEGKIGVIALQLEGGPGKQEGKPKDAYSLLGGK</sequence>
<protein>
    <submittedName>
        <fullName evidence="2">Uncharacterized protein</fullName>
    </submittedName>
</protein>
<dbReference type="EMBL" id="LAZR01069356">
    <property type="protein sequence ID" value="KKK47864.1"/>
    <property type="molecule type" value="Genomic_DNA"/>
</dbReference>